<dbReference type="OrthoDB" id="10264720at2759"/>
<comment type="caution">
    <text evidence="4">The sequence shown here is derived from an EMBL/GenBank/DDBJ whole genome shotgun (WGS) entry which is preliminary data.</text>
</comment>
<dbReference type="InterPro" id="IPR000164">
    <property type="entry name" value="Histone_H3/CENP-A"/>
</dbReference>
<dbReference type="InterPro" id="IPR009072">
    <property type="entry name" value="Histone-fold"/>
</dbReference>
<keyword evidence="2" id="KW-0007">Acetylation</keyword>
<dbReference type="EMBL" id="BMAC01000304">
    <property type="protein sequence ID" value="GFP93168.1"/>
    <property type="molecule type" value="Genomic_DNA"/>
</dbReference>
<dbReference type="GO" id="GO:0003677">
    <property type="term" value="F:DNA binding"/>
    <property type="evidence" value="ECO:0007669"/>
    <property type="project" value="InterPro"/>
</dbReference>
<evidence type="ECO:0000256" key="1">
    <source>
        <dbReference type="ARBA" id="ARBA00010343"/>
    </source>
</evidence>
<feature type="domain" description="Core Histone H2A/H2B/H3" evidence="3">
    <location>
        <begin position="11"/>
        <end position="43"/>
    </location>
</feature>
<dbReference type="PANTHER" id="PTHR45810">
    <property type="entry name" value="HISTONE H3.2"/>
    <property type="match status" value="1"/>
</dbReference>
<organism evidence="4 5">
    <name type="scientific">Phtheirospermum japonicum</name>
    <dbReference type="NCBI Taxonomy" id="374723"/>
    <lineage>
        <taxon>Eukaryota</taxon>
        <taxon>Viridiplantae</taxon>
        <taxon>Streptophyta</taxon>
        <taxon>Embryophyta</taxon>
        <taxon>Tracheophyta</taxon>
        <taxon>Spermatophyta</taxon>
        <taxon>Magnoliopsida</taxon>
        <taxon>eudicotyledons</taxon>
        <taxon>Gunneridae</taxon>
        <taxon>Pentapetalae</taxon>
        <taxon>asterids</taxon>
        <taxon>lamiids</taxon>
        <taxon>Lamiales</taxon>
        <taxon>Orobanchaceae</taxon>
        <taxon>Orobanchaceae incertae sedis</taxon>
        <taxon>Phtheirospermum</taxon>
    </lineage>
</organism>
<dbReference type="Proteomes" id="UP000653305">
    <property type="component" value="Unassembled WGS sequence"/>
</dbReference>
<dbReference type="SUPFAM" id="SSF47113">
    <property type="entry name" value="Histone-fold"/>
    <property type="match status" value="1"/>
</dbReference>
<sequence length="67" mass="7663">MCCFPLDFRPETIALCEIRKYQKSSELLIRKLSFQRLVQEIQDGSWVLELRCGGDSGSGRGLLDRTV</sequence>
<dbReference type="Gene3D" id="1.10.20.10">
    <property type="entry name" value="Histone, subunit A"/>
    <property type="match status" value="1"/>
</dbReference>
<evidence type="ECO:0000259" key="3">
    <source>
        <dbReference type="Pfam" id="PF00125"/>
    </source>
</evidence>
<dbReference type="AlphaFoldDB" id="A0A830C820"/>
<evidence type="ECO:0000313" key="5">
    <source>
        <dbReference type="Proteomes" id="UP000653305"/>
    </source>
</evidence>
<protein>
    <submittedName>
        <fullName evidence="4">Histone h3.2</fullName>
    </submittedName>
</protein>
<keyword evidence="5" id="KW-1185">Reference proteome</keyword>
<dbReference type="PANTHER" id="PTHR45810:SF1">
    <property type="entry name" value="HISTONE H3-LIKE CENTROMERIC PROTEIN A"/>
    <property type="match status" value="1"/>
</dbReference>
<dbReference type="GO" id="GO:0030527">
    <property type="term" value="F:structural constituent of chromatin"/>
    <property type="evidence" value="ECO:0007669"/>
    <property type="project" value="InterPro"/>
</dbReference>
<evidence type="ECO:0000256" key="2">
    <source>
        <dbReference type="ARBA" id="ARBA00022990"/>
    </source>
</evidence>
<dbReference type="Pfam" id="PF00125">
    <property type="entry name" value="Histone"/>
    <property type="match status" value="1"/>
</dbReference>
<dbReference type="GO" id="GO:0046982">
    <property type="term" value="F:protein heterodimerization activity"/>
    <property type="evidence" value="ECO:0007669"/>
    <property type="project" value="InterPro"/>
</dbReference>
<reference evidence="4" key="1">
    <citation type="submission" date="2020-07" db="EMBL/GenBank/DDBJ databases">
        <title>Ethylene signaling mediates host invasion by parasitic plants.</title>
        <authorList>
            <person name="Yoshida S."/>
        </authorList>
    </citation>
    <scope>NUCLEOTIDE SEQUENCE</scope>
    <source>
        <strain evidence="4">Okayama</strain>
    </source>
</reference>
<dbReference type="GO" id="GO:0000786">
    <property type="term" value="C:nucleosome"/>
    <property type="evidence" value="ECO:0007669"/>
    <property type="project" value="InterPro"/>
</dbReference>
<gene>
    <name evidence="4" type="ORF">PHJA_001461100</name>
</gene>
<evidence type="ECO:0000313" key="4">
    <source>
        <dbReference type="EMBL" id="GFP93168.1"/>
    </source>
</evidence>
<comment type="similarity">
    <text evidence="1">Belongs to the histone H3 family.</text>
</comment>
<proteinExistence type="inferred from homology"/>
<accession>A0A830C820</accession>
<dbReference type="InterPro" id="IPR007125">
    <property type="entry name" value="H2A/H2B/H3"/>
</dbReference>
<name>A0A830C820_9LAMI</name>